<keyword evidence="3" id="KW-0285">Flavoprotein</keyword>
<dbReference type="Gene3D" id="1.20.140.10">
    <property type="entry name" value="Butyryl-CoA Dehydrogenase, subunit A, domain 3"/>
    <property type="match status" value="1"/>
</dbReference>
<dbReference type="Gene3D" id="2.40.110.10">
    <property type="entry name" value="Butyryl-CoA Dehydrogenase, subunit A, domain 2"/>
    <property type="match status" value="1"/>
</dbReference>
<evidence type="ECO:0000256" key="3">
    <source>
        <dbReference type="ARBA" id="ARBA00022630"/>
    </source>
</evidence>
<dbReference type="InterPro" id="IPR013786">
    <property type="entry name" value="AcylCoA_DH/ox_N"/>
</dbReference>
<dbReference type="InterPro" id="IPR046373">
    <property type="entry name" value="Acyl-CoA_Oxase/DH_mid-dom_sf"/>
</dbReference>
<keyword evidence="4" id="KW-0274">FAD</keyword>
<feature type="domain" description="Acyl-CoA oxidase/dehydrogenase middle" evidence="7">
    <location>
        <begin position="141"/>
        <end position="229"/>
    </location>
</feature>
<evidence type="ECO:0000256" key="1">
    <source>
        <dbReference type="ARBA" id="ARBA00001974"/>
    </source>
</evidence>
<dbReference type="Pfam" id="PF02771">
    <property type="entry name" value="Acyl-CoA_dh_N"/>
    <property type="match status" value="1"/>
</dbReference>
<dbReference type="GO" id="GO:0050660">
    <property type="term" value="F:flavin adenine dinucleotide binding"/>
    <property type="evidence" value="ECO:0007669"/>
    <property type="project" value="InterPro"/>
</dbReference>
<feature type="domain" description="Acyl-CoA dehydrogenase/oxidase N-terminal" evidence="8">
    <location>
        <begin position="46"/>
        <end position="137"/>
    </location>
</feature>
<comment type="cofactor">
    <cofactor evidence="1">
        <name>FAD</name>
        <dbReference type="ChEBI" id="CHEBI:57692"/>
    </cofactor>
</comment>
<dbReference type="PANTHER" id="PTHR43292:SF4">
    <property type="entry name" value="ACYL-COA DEHYDROGENASE FADE34"/>
    <property type="match status" value="1"/>
</dbReference>
<comment type="similarity">
    <text evidence="2">Belongs to the acyl-CoA dehydrogenase family.</text>
</comment>
<organism evidence="12">
    <name type="scientific">freshwater metagenome</name>
    <dbReference type="NCBI Taxonomy" id="449393"/>
    <lineage>
        <taxon>unclassified sequences</taxon>
        <taxon>metagenomes</taxon>
        <taxon>ecological metagenomes</taxon>
    </lineage>
</organism>
<dbReference type="EMBL" id="CAFBPQ010000001">
    <property type="protein sequence ID" value="CAB5011767.1"/>
    <property type="molecule type" value="Genomic_DNA"/>
</dbReference>
<protein>
    <submittedName>
        <fullName evidence="12">Unannotated protein</fullName>
    </submittedName>
</protein>
<evidence type="ECO:0000313" key="9">
    <source>
        <dbReference type="EMBL" id="CAB4721169.1"/>
    </source>
</evidence>
<dbReference type="FunFam" id="2.40.110.10:FF:000011">
    <property type="entry name" value="Acyl-CoA dehydrogenase FadE34"/>
    <property type="match status" value="1"/>
</dbReference>
<dbReference type="GO" id="GO:0005886">
    <property type="term" value="C:plasma membrane"/>
    <property type="evidence" value="ECO:0007669"/>
    <property type="project" value="TreeGrafter"/>
</dbReference>
<dbReference type="EMBL" id="CAFBOF010000001">
    <property type="protein sequence ID" value="CAB4968234.1"/>
    <property type="molecule type" value="Genomic_DNA"/>
</dbReference>
<dbReference type="InterPro" id="IPR009100">
    <property type="entry name" value="AcylCoA_DH/oxidase_NM_dom_sf"/>
</dbReference>
<evidence type="ECO:0000259" key="6">
    <source>
        <dbReference type="Pfam" id="PF00441"/>
    </source>
</evidence>
<gene>
    <name evidence="9" type="ORF">UFOPK2683_00630</name>
    <name evidence="10" type="ORF">UFOPK3605_00065</name>
    <name evidence="11" type="ORF">UFOPK3897_00069</name>
    <name evidence="12" type="ORF">UFOPK4121_00090</name>
</gene>
<evidence type="ECO:0000256" key="2">
    <source>
        <dbReference type="ARBA" id="ARBA00009347"/>
    </source>
</evidence>
<evidence type="ECO:0000313" key="11">
    <source>
        <dbReference type="EMBL" id="CAB4968234.1"/>
    </source>
</evidence>
<evidence type="ECO:0000259" key="7">
    <source>
        <dbReference type="Pfam" id="PF02770"/>
    </source>
</evidence>
<dbReference type="InterPro" id="IPR009075">
    <property type="entry name" value="AcylCo_DH/oxidase_C"/>
</dbReference>
<dbReference type="SUPFAM" id="SSF56645">
    <property type="entry name" value="Acyl-CoA dehydrogenase NM domain-like"/>
    <property type="match status" value="1"/>
</dbReference>
<name>A0A6J7Q276_9ZZZZ</name>
<evidence type="ECO:0000256" key="5">
    <source>
        <dbReference type="ARBA" id="ARBA00023002"/>
    </source>
</evidence>
<evidence type="ECO:0000259" key="8">
    <source>
        <dbReference type="Pfam" id="PF02771"/>
    </source>
</evidence>
<dbReference type="Pfam" id="PF02770">
    <property type="entry name" value="Acyl-CoA_dh_M"/>
    <property type="match status" value="1"/>
</dbReference>
<dbReference type="Pfam" id="PF00441">
    <property type="entry name" value="Acyl-CoA_dh_1"/>
    <property type="match status" value="1"/>
</dbReference>
<reference evidence="12" key="1">
    <citation type="submission" date="2020-05" db="EMBL/GenBank/DDBJ databases">
        <authorList>
            <person name="Chiriac C."/>
            <person name="Salcher M."/>
            <person name="Ghai R."/>
            <person name="Kavagutti S V."/>
        </authorList>
    </citation>
    <scope>NUCLEOTIDE SEQUENCE</scope>
</reference>
<sequence length="413" mass="45398">MSSPAGTESPELADFRASADAWCNDNFERRSVDINEFKRRFSISSISEKDERAQVARAQAGQKLVFEAGFAGLAVPTQYGGQGLTAQHQRIFAQVASRYVIDTGIFSVSIGMVLPTLLAHGTEEQKLRLIPPMLRGDDIWCQLFSEPGAGSDLAGLTTKAELDGETWCINGQKVWNSFAHVANWGILLARTDWDVPKHRGISVFMVEMNSDGVEVRPLRQITGIAHFNETFLTDVNVPTNNLLGELNGGWGVTQTTLMAERSLIGGGMGLGFRDYVALAKEYERADDPNIRQELARAYTRFEILRWLGERSRTAMRAGKMMGAESSVTKLAISEHVAKSGDLALAIEGAAGMLAGDDAFDFGFWQQQFLSQWAIRIGGGTEQVQRNVLGERVLGLPSEARPDKTEPFRLVPKN</sequence>
<dbReference type="InterPro" id="IPR036250">
    <property type="entry name" value="AcylCo_DH-like_C"/>
</dbReference>
<accession>A0A6J7Q276</accession>
<dbReference type="InterPro" id="IPR037069">
    <property type="entry name" value="AcylCoA_DH/ox_N_sf"/>
</dbReference>
<dbReference type="GO" id="GO:0016627">
    <property type="term" value="F:oxidoreductase activity, acting on the CH-CH group of donors"/>
    <property type="evidence" value="ECO:0007669"/>
    <property type="project" value="InterPro"/>
</dbReference>
<dbReference type="InterPro" id="IPR052161">
    <property type="entry name" value="Mycobact_Acyl-CoA_DH"/>
</dbReference>
<keyword evidence="5" id="KW-0560">Oxidoreductase</keyword>
<dbReference type="Gene3D" id="1.10.540.10">
    <property type="entry name" value="Acyl-CoA dehydrogenase/oxidase, N-terminal domain"/>
    <property type="match status" value="1"/>
</dbReference>
<dbReference type="EMBL" id="CAFBMM010000001">
    <property type="protein sequence ID" value="CAB4893700.1"/>
    <property type="molecule type" value="Genomic_DNA"/>
</dbReference>
<dbReference type="InterPro" id="IPR006091">
    <property type="entry name" value="Acyl-CoA_Oxase/DH_mid-dom"/>
</dbReference>
<dbReference type="PANTHER" id="PTHR43292">
    <property type="entry name" value="ACYL-COA DEHYDROGENASE"/>
    <property type="match status" value="1"/>
</dbReference>
<feature type="domain" description="Acyl-CoA dehydrogenase/oxidase C-terminal" evidence="6">
    <location>
        <begin position="247"/>
        <end position="393"/>
    </location>
</feature>
<dbReference type="SUPFAM" id="SSF47203">
    <property type="entry name" value="Acyl-CoA dehydrogenase C-terminal domain-like"/>
    <property type="match status" value="1"/>
</dbReference>
<evidence type="ECO:0000313" key="10">
    <source>
        <dbReference type="EMBL" id="CAB4893700.1"/>
    </source>
</evidence>
<evidence type="ECO:0000256" key="4">
    <source>
        <dbReference type="ARBA" id="ARBA00022827"/>
    </source>
</evidence>
<evidence type="ECO:0000313" key="12">
    <source>
        <dbReference type="EMBL" id="CAB5011767.1"/>
    </source>
</evidence>
<dbReference type="EMBL" id="CAEZYK010000026">
    <property type="protein sequence ID" value="CAB4721169.1"/>
    <property type="molecule type" value="Genomic_DNA"/>
</dbReference>
<proteinExistence type="inferred from homology"/>
<dbReference type="AlphaFoldDB" id="A0A6J7Q276"/>